<dbReference type="SUPFAM" id="SSF52833">
    <property type="entry name" value="Thioredoxin-like"/>
    <property type="match status" value="1"/>
</dbReference>
<keyword evidence="1" id="KW-0676">Redox-active center</keyword>
<dbReference type="PROSITE" id="PS00194">
    <property type="entry name" value="THIOREDOXIN_1"/>
    <property type="match status" value="1"/>
</dbReference>
<evidence type="ECO:0000256" key="2">
    <source>
        <dbReference type="SAM" id="SignalP"/>
    </source>
</evidence>
<dbReference type="InterPro" id="IPR017937">
    <property type="entry name" value="Thioredoxin_CS"/>
</dbReference>
<feature type="signal peptide" evidence="2">
    <location>
        <begin position="1"/>
        <end position="22"/>
    </location>
</feature>
<dbReference type="EMBL" id="FSRE01000002">
    <property type="protein sequence ID" value="SIN89407.1"/>
    <property type="molecule type" value="Genomic_DNA"/>
</dbReference>
<evidence type="ECO:0000259" key="3">
    <source>
        <dbReference type="PROSITE" id="PS51352"/>
    </source>
</evidence>
<organism evidence="4 5">
    <name type="scientific">Sulfurivirga caldicuralii</name>
    <dbReference type="NCBI Taxonomy" id="364032"/>
    <lineage>
        <taxon>Bacteria</taxon>
        <taxon>Pseudomonadati</taxon>
        <taxon>Pseudomonadota</taxon>
        <taxon>Gammaproteobacteria</taxon>
        <taxon>Thiotrichales</taxon>
        <taxon>Piscirickettsiaceae</taxon>
        <taxon>Sulfurivirga</taxon>
    </lineage>
</organism>
<name>A0A1N6F2F9_9GAMM</name>
<feature type="chain" id="PRO_5009935814" evidence="2">
    <location>
        <begin position="23"/>
        <end position="169"/>
    </location>
</feature>
<dbReference type="InterPro" id="IPR036249">
    <property type="entry name" value="Thioredoxin-like_sf"/>
</dbReference>
<feature type="domain" description="Thioredoxin" evidence="3">
    <location>
        <begin position="18"/>
        <end position="161"/>
    </location>
</feature>
<evidence type="ECO:0000256" key="1">
    <source>
        <dbReference type="ARBA" id="ARBA00023284"/>
    </source>
</evidence>
<dbReference type="Pfam" id="PF00578">
    <property type="entry name" value="AhpC-TSA"/>
    <property type="match status" value="1"/>
</dbReference>
<keyword evidence="5" id="KW-1185">Reference proteome</keyword>
<dbReference type="OrthoDB" id="9799347at2"/>
<keyword evidence="2" id="KW-0732">Signal</keyword>
<dbReference type="PROSITE" id="PS51352">
    <property type="entry name" value="THIOREDOXIN_2"/>
    <property type="match status" value="1"/>
</dbReference>
<dbReference type="STRING" id="364032.SAMN05443662_0884"/>
<sequence length="169" mass="19296">MKRYRRWIAGLLLWSFATLMVAAPVDVTFTDLDGKPVKLSDYRGKFVVVNFWATWCPPCLVEIPDLVMFHAEHEDRDAVVIGVNYDDDLSIEKIRIFAEDQMINYPVVRLPREYRDGWTPFGPLVGLPTTFMVDPQGNVVARYTGALDQKTLEGFISQYRKLHAGGGNR</sequence>
<protein>
    <submittedName>
        <fullName evidence="4">Peroxiredoxin</fullName>
    </submittedName>
</protein>
<dbReference type="InterPro" id="IPR013766">
    <property type="entry name" value="Thioredoxin_domain"/>
</dbReference>
<proteinExistence type="predicted"/>
<dbReference type="PANTHER" id="PTHR42852">
    <property type="entry name" value="THIOL:DISULFIDE INTERCHANGE PROTEIN DSBE"/>
    <property type="match status" value="1"/>
</dbReference>
<dbReference type="InterPro" id="IPR000866">
    <property type="entry name" value="AhpC/TSA"/>
</dbReference>
<dbReference type="Proteomes" id="UP000198461">
    <property type="component" value="Unassembled WGS sequence"/>
</dbReference>
<dbReference type="GO" id="GO:0016209">
    <property type="term" value="F:antioxidant activity"/>
    <property type="evidence" value="ECO:0007669"/>
    <property type="project" value="InterPro"/>
</dbReference>
<dbReference type="Gene3D" id="3.40.30.10">
    <property type="entry name" value="Glutaredoxin"/>
    <property type="match status" value="1"/>
</dbReference>
<accession>A0A1N6F2F9</accession>
<dbReference type="CDD" id="cd02966">
    <property type="entry name" value="TlpA_like_family"/>
    <property type="match status" value="1"/>
</dbReference>
<dbReference type="RefSeq" id="WP_074201173.1">
    <property type="nucleotide sequence ID" value="NZ_FSRE01000002.1"/>
</dbReference>
<evidence type="ECO:0000313" key="5">
    <source>
        <dbReference type="Proteomes" id="UP000198461"/>
    </source>
</evidence>
<dbReference type="GO" id="GO:0015036">
    <property type="term" value="F:disulfide oxidoreductase activity"/>
    <property type="evidence" value="ECO:0007669"/>
    <property type="project" value="UniProtKB-ARBA"/>
</dbReference>
<dbReference type="InterPro" id="IPR050553">
    <property type="entry name" value="Thioredoxin_ResA/DsbE_sf"/>
</dbReference>
<evidence type="ECO:0000313" key="4">
    <source>
        <dbReference type="EMBL" id="SIN89407.1"/>
    </source>
</evidence>
<gene>
    <name evidence="4" type="ORF">SAMN05443662_0884</name>
</gene>
<dbReference type="PANTHER" id="PTHR42852:SF13">
    <property type="entry name" value="PROTEIN DIPZ"/>
    <property type="match status" value="1"/>
</dbReference>
<reference evidence="4 5" key="1">
    <citation type="submission" date="2016-11" db="EMBL/GenBank/DDBJ databases">
        <authorList>
            <person name="Jaros S."/>
            <person name="Januszkiewicz K."/>
            <person name="Wedrychowicz H."/>
        </authorList>
    </citation>
    <scope>NUCLEOTIDE SEQUENCE [LARGE SCALE GENOMIC DNA]</scope>
    <source>
        <strain evidence="4 5">DSM 17737</strain>
    </source>
</reference>
<dbReference type="AlphaFoldDB" id="A0A1N6F2F9"/>